<feature type="domain" description="N-acetyltransferase" evidence="1">
    <location>
        <begin position="3"/>
        <end position="180"/>
    </location>
</feature>
<name>A0A3E0G5Q8_9PSEU</name>
<keyword evidence="2" id="KW-0689">Ribosomal protein</keyword>
<proteinExistence type="predicted"/>
<dbReference type="Proteomes" id="UP000256269">
    <property type="component" value="Unassembled WGS sequence"/>
</dbReference>
<dbReference type="OrthoDB" id="7011037at2"/>
<sequence>MLLTIDQASSDELDDVLGILDEAAAWLRDQDIHQWPARFTGAGDWRTSRIEHYVSSGQTWLVRAGGVPIATFSLTDTADPDYAEGWPDGPDAALYIFRMAVRRSWAGHDLGAKVLDWASARALATGRTWLRLDCHRHNRRLQLYYEHRGFVRVATLVKTICDNGEPYTRGSGALYQRPAGAVHLPDLEATVTDRYDPTGEAAVWERAAQLVANMALDTGPEDRWNVALSQASRALENEARAVRQGTGGMYYRVITGEDYTPQS</sequence>
<dbReference type="Gene3D" id="3.40.630.30">
    <property type="match status" value="1"/>
</dbReference>
<protein>
    <submittedName>
        <fullName evidence="2">Ribosomal protein S18 acetylase RimI-like enzyme</fullName>
    </submittedName>
</protein>
<keyword evidence="3" id="KW-1185">Reference proteome</keyword>
<dbReference type="SUPFAM" id="SSF55729">
    <property type="entry name" value="Acyl-CoA N-acyltransferases (Nat)"/>
    <property type="match status" value="1"/>
</dbReference>
<comment type="caution">
    <text evidence="2">The sequence shown here is derived from an EMBL/GenBank/DDBJ whole genome shotgun (WGS) entry which is preliminary data.</text>
</comment>
<dbReference type="Pfam" id="PF00583">
    <property type="entry name" value="Acetyltransf_1"/>
    <property type="match status" value="1"/>
</dbReference>
<gene>
    <name evidence="2" type="ORF">BCF44_1542</name>
</gene>
<dbReference type="AlphaFoldDB" id="A0A3E0G5Q8"/>
<dbReference type="CDD" id="cd04301">
    <property type="entry name" value="NAT_SF"/>
    <property type="match status" value="1"/>
</dbReference>
<dbReference type="InterPro" id="IPR016181">
    <property type="entry name" value="Acyl_CoA_acyltransferase"/>
</dbReference>
<reference evidence="2 3" key="1">
    <citation type="submission" date="2018-08" db="EMBL/GenBank/DDBJ databases">
        <title>Genomic Encyclopedia of Archaeal and Bacterial Type Strains, Phase II (KMG-II): from individual species to whole genera.</title>
        <authorList>
            <person name="Goeker M."/>
        </authorList>
    </citation>
    <scope>NUCLEOTIDE SEQUENCE [LARGE SCALE GENOMIC DNA]</scope>
    <source>
        <strain evidence="2 3">DSM 45791</strain>
    </source>
</reference>
<dbReference type="RefSeq" id="WP_116182479.1">
    <property type="nucleotide sequence ID" value="NZ_CP144377.1"/>
</dbReference>
<keyword evidence="2" id="KW-0687">Ribonucleoprotein</keyword>
<evidence type="ECO:0000313" key="2">
    <source>
        <dbReference type="EMBL" id="REH17401.1"/>
    </source>
</evidence>
<evidence type="ECO:0000259" key="1">
    <source>
        <dbReference type="PROSITE" id="PS51186"/>
    </source>
</evidence>
<evidence type="ECO:0000313" key="3">
    <source>
        <dbReference type="Proteomes" id="UP000256269"/>
    </source>
</evidence>
<dbReference type="GO" id="GO:0005840">
    <property type="term" value="C:ribosome"/>
    <property type="evidence" value="ECO:0007669"/>
    <property type="project" value="UniProtKB-KW"/>
</dbReference>
<accession>A0A3E0G5Q8</accession>
<dbReference type="PROSITE" id="PS51186">
    <property type="entry name" value="GNAT"/>
    <property type="match status" value="1"/>
</dbReference>
<dbReference type="GO" id="GO:0016747">
    <property type="term" value="F:acyltransferase activity, transferring groups other than amino-acyl groups"/>
    <property type="evidence" value="ECO:0007669"/>
    <property type="project" value="InterPro"/>
</dbReference>
<dbReference type="EMBL" id="QUNO01000054">
    <property type="protein sequence ID" value="REH17401.1"/>
    <property type="molecule type" value="Genomic_DNA"/>
</dbReference>
<dbReference type="InterPro" id="IPR000182">
    <property type="entry name" value="GNAT_dom"/>
</dbReference>
<organism evidence="2 3">
    <name type="scientific">Kutzneria buriramensis</name>
    <dbReference type="NCBI Taxonomy" id="1045776"/>
    <lineage>
        <taxon>Bacteria</taxon>
        <taxon>Bacillati</taxon>
        <taxon>Actinomycetota</taxon>
        <taxon>Actinomycetes</taxon>
        <taxon>Pseudonocardiales</taxon>
        <taxon>Pseudonocardiaceae</taxon>
        <taxon>Kutzneria</taxon>
    </lineage>
</organism>